<evidence type="ECO:0000313" key="14">
    <source>
        <dbReference type="EMBL" id="UYQ94592.1"/>
    </source>
</evidence>
<feature type="compositionally biased region" description="Low complexity" evidence="10">
    <location>
        <begin position="249"/>
        <end position="266"/>
    </location>
</feature>
<dbReference type="PANTHER" id="PTHR30069:SF28">
    <property type="entry name" value="TONB-DEPENDENT RECEPTOR YNCD-RELATED"/>
    <property type="match status" value="1"/>
</dbReference>
<evidence type="ECO:0000256" key="3">
    <source>
        <dbReference type="ARBA" id="ARBA00022452"/>
    </source>
</evidence>
<evidence type="ECO:0000256" key="6">
    <source>
        <dbReference type="ARBA" id="ARBA00023136"/>
    </source>
</evidence>
<dbReference type="Pfam" id="PF00593">
    <property type="entry name" value="TonB_dep_Rec_b-barrel"/>
    <property type="match status" value="1"/>
</dbReference>
<keyword evidence="14" id="KW-0675">Receptor</keyword>
<feature type="region of interest" description="Disordered" evidence="10">
    <location>
        <begin position="249"/>
        <end position="268"/>
    </location>
</feature>
<evidence type="ECO:0000256" key="10">
    <source>
        <dbReference type="SAM" id="MobiDB-lite"/>
    </source>
</evidence>
<keyword evidence="6 8" id="KW-0472">Membrane</keyword>
<dbReference type="Pfam" id="PF07715">
    <property type="entry name" value="Plug"/>
    <property type="match status" value="1"/>
</dbReference>
<dbReference type="InterPro" id="IPR036942">
    <property type="entry name" value="Beta-barrel_TonB_sf"/>
</dbReference>
<dbReference type="EMBL" id="CP107006">
    <property type="protein sequence ID" value="UYQ94592.1"/>
    <property type="molecule type" value="Genomic_DNA"/>
</dbReference>
<dbReference type="PROSITE" id="PS52016">
    <property type="entry name" value="TONB_DEPENDENT_REC_3"/>
    <property type="match status" value="1"/>
</dbReference>
<evidence type="ECO:0000256" key="11">
    <source>
        <dbReference type="SAM" id="SignalP"/>
    </source>
</evidence>
<keyword evidence="5 9" id="KW-0798">TonB box</keyword>
<keyword evidence="3 8" id="KW-1134">Transmembrane beta strand</keyword>
<dbReference type="InterPro" id="IPR000531">
    <property type="entry name" value="Beta-barrel_TonB"/>
</dbReference>
<keyword evidence="11" id="KW-0732">Signal</keyword>
<feature type="domain" description="TonB-dependent receptor plug" evidence="13">
    <location>
        <begin position="42"/>
        <end position="149"/>
    </location>
</feature>
<dbReference type="RefSeq" id="WP_264282464.1">
    <property type="nucleotide sequence ID" value="NZ_CP107006.1"/>
</dbReference>
<organism evidence="14 15">
    <name type="scientific">Chitinophaga horti</name>
    <dbReference type="NCBI Taxonomy" id="2920382"/>
    <lineage>
        <taxon>Bacteria</taxon>
        <taxon>Pseudomonadati</taxon>
        <taxon>Bacteroidota</taxon>
        <taxon>Chitinophagia</taxon>
        <taxon>Chitinophagales</taxon>
        <taxon>Chitinophagaceae</taxon>
        <taxon>Chitinophaga</taxon>
    </lineage>
</organism>
<accession>A0ABY6J8F7</accession>
<dbReference type="Proteomes" id="UP001162741">
    <property type="component" value="Chromosome"/>
</dbReference>
<reference evidence="14" key="1">
    <citation type="submission" date="2022-10" db="EMBL/GenBank/DDBJ databases">
        <title>Chitinophaga sp. nov., isolated from soil.</title>
        <authorList>
            <person name="Jeon C.O."/>
        </authorList>
    </citation>
    <scope>NUCLEOTIDE SEQUENCE</scope>
    <source>
        <strain evidence="14">R8</strain>
    </source>
</reference>
<dbReference type="Gene3D" id="2.40.170.20">
    <property type="entry name" value="TonB-dependent receptor, beta-barrel domain"/>
    <property type="match status" value="1"/>
</dbReference>
<evidence type="ECO:0000256" key="7">
    <source>
        <dbReference type="ARBA" id="ARBA00023237"/>
    </source>
</evidence>
<dbReference type="PANTHER" id="PTHR30069">
    <property type="entry name" value="TONB-DEPENDENT OUTER MEMBRANE RECEPTOR"/>
    <property type="match status" value="1"/>
</dbReference>
<sequence length="676" mass="75385">MRYFIPTLLLCGLTQLLHAQQADTTRLSEVVVTAYPGNQSLVSLPASAAVLSQRQLQLQPGVTLVPALNTVPGIRMEERSPGSYRLSIRGSLLRSPFGIRNVKIYMDEMPLTDAGGNSYLNLADPGGIGSIEVLKGPDGSLFGANSGGVVLLRPFASEDTGSVTLGLQGGSYGAFQERAGWNAQWGKVTSRIYQAWQQSDGYRDNSRMRRLYLQSLQQWRYNERNSLKLLAFYSDLGYRTPGGLNAAQAAADPRAARPATPTLPGAETQKAGIYNRTFQAGLVHEAAFTPFLKHVVSVSGATTHFENPFITNYEARDENSGAVRTYLSLHDKNIGSTYYDWNVGLEWQQTGTDIINYGNRAGKRDTVQAADKITARQQFYFTRFTFRFPFKLTLEAAASLNYFRYHFSNDSTATQTRRFSPQLMPRVALSYRLTPFTALRASVSRGYSPPATAEVRASDNVINTALQAENGWNYELGFRASDAAGLFWLDASVFQYRLEDAIVRRLRDDGTEFFANAGGTKQNGLEIQGHAWLLRPSAHRWIRGIQLSEAWTFSDFSFRDYKSGADDFSGKQLTGVPRHVLVSGLLLQFPADVYLFAQHNYTEKLPLNDANTAFADSYHLLQAKAGWRFRNITIYAGADNLLNEYYSLGNDLNALGQRYFNPAPERNYYAGVSFRW</sequence>
<evidence type="ECO:0000256" key="2">
    <source>
        <dbReference type="ARBA" id="ARBA00022448"/>
    </source>
</evidence>
<evidence type="ECO:0000313" key="15">
    <source>
        <dbReference type="Proteomes" id="UP001162741"/>
    </source>
</evidence>
<evidence type="ECO:0000256" key="4">
    <source>
        <dbReference type="ARBA" id="ARBA00022692"/>
    </source>
</evidence>
<protein>
    <submittedName>
        <fullName evidence="14">TonB-dependent receptor</fullName>
    </submittedName>
</protein>
<evidence type="ECO:0000256" key="8">
    <source>
        <dbReference type="PROSITE-ProRule" id="PRU01360"/>
    </source>
</evidence>
<dbReference type="SUPFAM" id="SSF56935">
    <property type="entry name" value="Porins"/>
    <property type="match status" value="1"/>
</dbReference>
<keyword evidence="7 8" id="KW-0998">Cell outer membrane</keyword>
<feature type="signal peptide" evidence="11">
    <location>
        <begin position="1"/>
        <end position="19"/>
    </location>
</feature>
<dbReference type="InterPro" id="IPR037066">
    <property type="entry name" value="Plug_dom_sf"/>
</dbReference>
<feature type="chain" id="PRO_5047194439" evidence="11">
    <location>
        <begin position="20"/>
        <end position="676"/>
    </location>
</feature>
<feature type="domain" description="TonB-dependent receptor-like beta-barrel" evidence="12">
    <location>
        <begin position="220"/>
        <end position="641"/>
    </location>
</feature>
<comment type="subcellular location">
    <subcellularLocation>
        <location evidence="1 8">Cell outer membrane</location>
        <topology evidence="1 8">Multi-pass membrane protein</topology>
    </subcellularLocation>
</comment>
<keyword evidence="15" id="KW-1185">Reference proteome</keyword>
<dbReference type="InterPro" id="IPR039426">
    <property type="entry name" value="TonB-dep_rcpt-like"/>
</dbReference>
<evidence type="ECO:0000256" key="9">
    <source>
        <dbReference type="RuleBase" id="RU003357"/>
    </source>
</evidence>
<evidence type="ECO:0000256" key="5">
    <source>
        <dbReference type="ARBA" id="ARBA00023077"/>
    </source>
</evidence>
<gene>
    <name evidence="14" type="ORF">MKQ68_05740</name>
</gene>
<keyword evidence="4 8" id="KW-0812">Transmembrane</keyword>
<evidence type="ECO:0000256" key="1">
    <source>
        <dbReference type="ARBA" id="ARBA00004571"/>
    </source>
</evidence>
<evidence type="ECO:0000259" key="12">
    <source>
        <dbReference type="Pfam" id="PF00593"/>
    </source>
</evidence>
<comment type="similarity">
    <text evidence="8 9">Belongs to the TonB-dependent receptor family.</text>
</comment>
<keyword evidence="2 8" id="KW-0813">Transport</keyword>
<evidence type="ECO:0000259" key="13">
    <source>
        <dbReference type="Pfam" id="PF07715"/>
    </source>
</evidence>
<proteinExistence type="inferred from homology"/>
<dbReference type="InterPro" id="IPR012910">
    <property type="entry name" value="Plug_dom"/>
</dbReference>
<dbReference type="Gene3D" id="2.170.130.10">
    <property type="entry name" value="TonB-dependent receptor, plug domain"/>
    <property type="match status" value="1"/>
</dbReference>
<name>A0ABY6J8F7_9BACT</name>